<dbReference type="PROSITE" id="PS50005">
    <property type="entry name" value="TPR"/>
    <property type="match status" value="3"/>
</dbReference>
<keyword evidence="2 3" id="KW-0802">TPR repeat</keyword>
<accession>A0A4Q1SA05</accession>
<gene>
    <name evidence="5" type="ORF">ESZ00_17735</name>
</gene>
<feature type="repeat" description="TPR" evidence="3">
    <location>
        <begin position="102"/>
        <end position="135"/>
    </location>
</feature>
<dbReference type="InterPro" id="IPR011990">
    <property type="entry name" value="TPR-like_helical_dom_sf"/>
</dbReference>
<feature type="chain" id="PRO_5020620616" evidence="4">
    <location>
        <begin position="25"/>
        <end position="326"/>
    </location>
</feature>
<dbReference type="Pfam" id="PF13432">
    <property type="entry name" value="TPR_16"/>
    <property type="match status" value="1"/>
</dbReference>
<dbReference type="SMART" id="SM00028">
    <property type="entry name" value="TPR"/>
    <property type="match status" value="7"/>
</dbReference>
<proteinExistence type="predicted"/>
<dbReference type="InterPro" id="IPR019734">
    <property type="entry name" value="TPR_rpt"/>
</dbReference>
<dbReference type="RefSeq" id="WP_129209726.1">
    <property type="nucleotide sequence ID" value="NZ_BMGU01000002.1"/>
</dbReference>
<sequence>MMAWKRACRYLLLIPLTAFPGAAAARQNATMASLPHPALSPDEAAPSAQLPAAEAGLRVELGKAPDSPELLYRLAQVLREEQKPRESLTVYTQAAQRQKPTAEQLRSVALDYVQLGDYDDAVHWLKIALGIEPHNVAVLYSLGRCLYTQNHFEEAAAAFLAVLKLEPAHRKAEENLGLTWYALHRLPEAEAAMRTAVKLAGDAAASSPADSSAPDRAASDPWPYLNLGSFLIDQQRYGEAMPFLQKAITIAPQMAAPHEKLGEAWIGAGKRAEGTKELEMAQTLDPKNPQIHFELGRAYWSAGEKEKARAEFAQSQSLYGTHSKTD</sequence>
<dbReference type="SUPFAM" id="SSF48452">
    <property type="entry name" value="TPR-like"/>
    <property type="match status" value="1"/>
</dbReference>
<feature type="signal peptide" evidence="4">
    <location>
        <begin position="1"/>
        <end position="24"/>
    </location>
</feature>
<evidence type="ECO:0000256" key="3">
    <source>
        <dbReference type="PROSITE-ProRule" id="PRU00339"/>
    </source>
</evidence>
<dbReference type="Gene3D" id="1.25.40.10">
    <property type="entry name" value="Tetratricopeptide repeat domain"/>
    <property type="match status" value="2"/>
</dbReference>
<dbReference type="PANTHER" id="PTHR45586:SF1">
    <property type="entry name" value="LIPOPOLYSACCHARIDE ASSEMBLY PROTEIN B"/>
    <property type="match status" value="1"/>
</dbReference>
<organism evidence="5 6">
    <name type="scientific">Silvibacterium dinghuense</name>
    <dbReference type="NCBI Taxonomy" id="1560006"/>
    <lineage>
        <taxon>Bacteria</taxon>
        <taxon>Pseudomonadati</taxon>
        <taxon>Acidobacteriota</taxon>
        <taxon>Terriglobia</taxon>
        <taxon>Terriglobales</taxon>
        <taxon>Acidobacteriaceae</taxon>
        <taxon>Silvibacterium</taxon>
    </lineage>
</organism>
<keyword evidence="6" id="KW-1185">Reference proteome</keyword>
<dbReference type="EMBL" id="SDMK01000004">
    <property type="protein sequence ID" value="RXS93878.1"/>
    <property type="molecule type" value="Genomic_DNA"/>
</dbReference>
<protein>
    <submittedName>
        <fullName evidence="5">Tetratricopeptide repeat protein</fullName>
    </submittedName>
</protein>
<dbReference type="AlphaFoldDB" id="A0A4Q1SA05"/>
<evidence type="ECO:0000313" key="6">
    <source>
        <dbReference type="Proteomes" id="UP000290253"/>
    </source>
</evidence>
<dbReference type="PANTHER" id="PTHR45586">
    <property type="entry name" value="TPR REPEAT-CONTAINING PROTEIN PA4667"/>
    <property type="match status" value="1"/>
</dbReference>
<dbReference type="OrthoDB" id="118908at2"/>
<evidence type="ECO:0000256" key="1">
    <source>
        <dbReference type="ARBA" id="ARBA00022737"/>
    </source>
</evidence>
<keyword evidence="4" id="KW-0732">Signal</keyword>
<feature type="repeat" description="TPR" evidence="3">
    <location>
        <begin position="221"/>
        <end position="254"/>
    </location>
</feature>
<evidence type="ECO:0000256" key="2">
    <source>
        <dbReference type="ARBA" id="ARBA00022803"/>
    </source>
</evidence>
<evidence type="ECO:0000256" key="4">
    <source>
        <dbReference type="SAM" id="SignalP"/>
    </source>
</evidence>
<comment type="caution">
    <text evidence="5">The sequence shown here is derived from an EMBL/GenBank/DDBJ whole genome shotgun (WGS) entry which is preliminary data.</text>
</comment>
<reference evidence="5 6" key="1">
    <citation type="journal article" date="2016" name="Int. J. Syst. Evol. Microbiol.">
        <title>Acidipila dinghuensis sp. nov., an acidobacterium isolated from forest soil.</title>
        <authorList>
            <person name="Jiang Y.W."/>
            <person name="Wang J."/>
            <person name="Chen M.H."/>
            <person name="Lv Y.Y."/>
            <person name="Qiu L.H."/>
        </authorList>
    </citation>
    <scope>NUCLEOTIDE SEQUENCE [LARGE SCALE GENOMIC DNA]</scope>
    <source>
        <strain evidence="5 6">DHOF10</strain>
    </source>
</reference>
<dbReference type="Pfam" id="PF13181">
    <property type="entry name" value="TPR_8"/>
    <property type="match status" value="1"/>
</dbReference>
<name>A0A4Q1SA05_9BACT</name>
<feature type="repeat" description="TPR" evidence="3">
    <location>
        <begin position="136"/>
        <end position="169"/>
    </location>
</feature>
<evidence type="ECO:0000313" key="5">
    <source>
        <dbReference type="EMBL" id="RXS93878.1"/>
    </source>
</evidence>
<dbReference type="Pfam" id="PF14559">
    <property type="entry name" value="TPR_19"/>
    <property type="match status" value="1"/>
</dbReference>
<dbReference type="InterPro" id="IPR051012">
    <property type="entry name" value="CellSynth/LPSAsmb/PSIAsmb"/>
</dbReference>
<dbReference type="Proteomes" id="UP000290253">
    <property type="component" value="Unassembled WGS sequence"/>
</dbReference>
<keyword evidence="1" id="KW-0677">Repeat</keyword>